<dbReference type="EMBL" id="JASNQZ010000006">
    <property type="protein sequence ID" value="KAL0956756.1"/>
    <property type="molecule type" value="Genomic_DNA"/>
</dbReference>
<dbReference type="InterPro" id="IPR015946">
    <property type="entry name" value="KH_dom-like_a/b"/>
</dbReference>
<evidence type="ECO:0000313" key="3">
    <source>
        <dbReference type="Proteomes" id="UP001556367"/>
    </source>
</evidence>
<reference evidence="3" key="1">
    <citation type="submission" date="2024-06" db="EMBL/GenBank/DDBJ databases">
        <title>Multi-omics analyses provide insights into the biosynthesis of the anticancer antibiotic pleurotin in Hohenbuehelia grisea.</title>
        <authorList>
            <person name="Weaver J.A."/>
            <person name="Alberti F."/>
        </authorList>
    </citation>
    <scope>NUCLEOTIDE SEQUENCE [LARGE SCALE GENOMIC DNA]</scope>
    <source>
        <strain evidence="3">T-177</strain>
    </source>
</reference>
<gene>
    <name evidence="2" type="ORF">HGRIS_002875</name>
</gene>
<accession>A0ABR3JNX8</accession>
<dbReference type="InterPro" id="IPR019953">
    <property type="entry name" value="OHR"/>
</dbReference>
<evidence type="ECO:0000256" key="1">
    <source>
        <dbReference type="ARBA" id="ARBA00007378"/>
    </source>
</evidence>
<evidence type="ECO:0008006" key="4">
    <source>
        <dbReference type="Google" id="ProtNLM"/>
    </source>
</evidence>
<comment type="similarity">
    <text evidence="1">Belongs to the OsmC/Ohr family.</text>
</comment>
<dbReference type="PANTHER" id="PTHR33797">
    <property type="entry name" value="ORGANIC HYDROPEROXIDE RESISTANCE PROTEIN-LIKE"/>
    <property type="match status" value="1"/>
</dbReference>
<dbReference type="InterPro" id="IPR003718">
    <property type="entry name" value="OsmC/Ohr_fam"/>
</dbReference>
<protein>
    <recommendedName>
        <fullName evidence="4">Organic hydroperoxide resistance protein</fullName>
    </recommendedName>
</protein>
<comment type="caution">
    <text evidence="2">The sequence shown here is derived from an EMBL/GenBank/DDBJ whole genome shotgun (WGS) entry which is preliminary data.</text>
</comment>
<dbReference type="NCBIfam" id="TIGR03561">
    <property type="entry name" value="organ_hyd_perox"/>
    <property type="match status" value="1"/>
</dbReference>
<dbReference type="Pfam" id="PF02566">
    <property type="entry name" value="OsmC"/>
    <property type="match status" value="1"/>
</dbReference>
<evidence type="ECO:0000313" key="2">
    <source>
        <dbReference type="EMBL" id="KAL0956756.1"/>
    </source>
</evidence>
<dbReference type="Gene3D" id="3.30.300.20">
    <property type="match status" value="1"/>
</dbReference>
<keyword evidence="3" id="KW-1185">Reference proteome</keyword>
<dbReference type="PANTHER" id="PTHR33797:SF2">
    <property type="entry name" value="ORGANIC HYDROPEROXIDE RESISTANCE PROTEIN-LIKE"/>
    <property type="match status" value="1"/>
</dbReference>
<dbReference type="SUPFAM" id="SSF82784">
    <property type="entry name" value="OsmC-like"/>
    <property type="match status" value="1"/>
</dbReference>
<sequence length="173" mass="18050">MMSISATRSLFKASSLSRSAGALPNALRGQTRAIYTPPKLKSTKYTAVAHAQGQGRNGEVKTDGLKLQLAMPKELGGTGKGSNPEQLFALGYSACFLGALQMVAGQAKQKEKVADAIVKASVHIGEPEEIGGFGIAVDIKVKGAPEDLVKAAHEACPYSRALKLGAIVKVETD</sequence>
<organism evidence="2 3">
    <name type="scientific">Hohenbuehelia grisea</name>
    <dbReference type="NCBI Taxonomy" id="104357"/>
    <lineage>
        <taxon>Eukaryota</taxon>
        <taxon>Fungi</taxon>
        <taxon>Dikarya</taxon>
        <taxon>Basidiomycota</taxon>
        <taxon>Agaricomycotina</taxon>
        <taxon>Agaricomycetes</taxon>
        <taxon>Agaricomycetidae</taxon>
        <taxon>Agaricales</taxon>
        <taxon>Pleurotineae</taxon>
        <taxon>Pleurotaceae</taxon>
        <taxon>Hohenbuehelia</taxon>
    </lineage>
</organism>
<dbReference type="InterPro" id="IPR036102">
    <property type="entry name" value="OsmC/Ohrsf"/>
</dbReference>
<dbReference type="Proteomes" id="UP001556367">
    <property type="component" value="Unassembled WGS sequence"/>
</dbReference>
<proteinExistence type="inferred from homology"/>
<dbReference type="Gene3D" id="2.20.25.10">
    <property type="match status" value="1"/>
</dbReference>
<name>A0ABR3JNX8_9AGAR</name>